<comment type="subcellular location">
    <subcellularLocation>
        <location evidence="1 8">Nucleus</location>
    </subcellularLocation>
</comment>
<dbReference type="InterPro" id="IPR053793">
    <property type="entry name" value="PB1-like"/>
</dbReference>
<evidence type="ECO:0000256" key="1">
    <source>
        <dbReference type="ARBA" id="ARBA00004123"/>
    </source>
</evidence>
<dbReference type="Proteomes" id="UP001157418">
    <property type="component" value="Unassembled WGS sequence"/>
</dbReference>
<protein>
    <recommendedName>
        <fullName evidence="8">Auxin-responsive protein</fullName>
    </recommendedName>
</protein>
<dbReference type="GO" id="GO:0006355">
    <property type="term" value="P:regulation of DNA-templated transcription"/>
    <property type="evidence" value="ECO:0007669"/>
    <property type="project" value="InterPro"/>
</dbReference>
<feature type="compositionally biased region" description="Polar residues" evidence="9">
    <location>
        <begin position="160"/>
        <end position="185"/>
    </location>
</feature>
<keyword evidence="5 8" id="KW-0804">Transcription</keyword>
<evidence type="ECO:0000256" key="8">
    <source>
        <dbReference type="RuleBase" id="RU004549"/>
    </source>
</evidence>
<keyword evidence="3 8" id="KW-0678">Repressor</keyword>
<dbReference type="GO" id="GO:0009734">
    <property type="term" value="P:auxin-activated signaling pathway"/>
    <property type="evidence" value="ECO:0007669"/>
    <property type="project" value="UniProtKB-UniRule"/>
</dbReference>
<evidence type="ECO:0000256" key="3">
    <source>
        <dbReference type="ARBA" id="ARBA00022491"/>
    </source>
</evidence>
<dbReference type="Pfam" id="PF02309">
    <property type="entry name" value="AUX_IAA"/>
    <property type="match status" value="1"/>
</dbReference>
<dbReference type="AlphaFoldDB" id="A0AAU9PAP0"/>
<keyword evidence="4 8" id="KW-0805">Transcription regulation</keyword>
<feature type="domain" description="PB1" evidence="10">
    <location>
        <begin position="202"/>
        <end position="293"/>
    </location>
</feature>
<dbReference type="InterPro" id="IPR033389">
    <property type="entry name" value="AUX/IAA_dom"/>
</dbReference>
<feature type="compositionally biased region" description="Low complexity" evidence="9">
    <location>
        <begin position="106"/>
        <end position="129"/>
    </location>
</feature>
<evidence type="ECO:0000256" key="2">
    <source>
        <dbReference type="ARBA" id="ARBA00006728"/>
    </source>
</evidence>
<accession>A0AAU9PAP0</accession>
<keyword evidence="6 8" id="KW-0539">Nucleus</keyword>
<comment type="subunit">
    <text evidence="8">Homodimers and heterodimers.</text>
</comment>
<dbReference type="SUPFAM" id="SSF54277">
    <property type="entry name" value="CAD &amp; PB1 domains"/>
    <property type="match status" value="1"/>
</dbReference>
<comment type="similarity">
    <text evidence="2 8">Belongs to the Aux/IAA family.</text>
</comment>
<dbReference type="PANTHER" id="PTHR31734">
    <property type="entry name" value="AUXIN-RESPONSIVE PROTEIN IAA17"/>
    <property type="match status" value="1"/>
</dbReference>
<evidence type="ECO:0000313" key="12">
    <source>
        <dbReference type="Proteomes" id="UP001157418"/>
    </source>
</evidence>
<dbReference type="EMBL" id="CAKMRJ010005523">
    <property type="protein sequence ID" value="CAH1447239.1"/>
    <property type="molecule type" value="Genomic_DNA"/>
</dbReference>
<comment type="caution">
    <text evidence="11">The sequence shown here is derived from an EMBL/GenBank/DDBJ whole genome shotgun (WGS) entry which is preliminary data.</text>
</comment>
<comment type="function">
    <text evidence="8">Aux/IAA proteins are short-lived transcriptional factors that function as repressors of early auxin response genes at low auxin concentrations.</text>
</comment>
<evidence type="ECO:0000256" key="9">
    <source>
        <dbReference type="SAM" id="MobiDB-lite"/>
    </source>
</evidence>
<keyword evidence="12" id="KW-1185">Reference proteome</keyword>
<keyword evidence="7 8" id="KW-0927">Auxin signaling pathway</keyword>
<dbReference type="Gene3D" id="3.10.20.90">
    <property type="entry name" value="Phosphatidylinositol 3-kinase Catalytic Subunit, Chain A, domain 1"/>
    <property type="match status" value="1"/>
</dbReference>
<evidence type="ECO:0000256" key="7">
    <source>
        <dbReference type="ARBA" id="ARBA00023294"/>
    </source>
</evidence>
<gene>
    <name evidence="11" type="ORF">LVIROSA_LOCUS32867</name>
</gene>
<evidence type="ECO:0000259" key="10">
    <source>
        <dbReference type="PROSITE" id="PS51745"/>
    </source>
</evidence>
<dbReference type="GO" id="GO:0005634">
    <property type="term" value="C:nucleus"/>
    <property type="evidence" value="ECO:0007669"/>
    <property type="project" value="UniProtKB-SubCell"/>
</dbReference>
<dbReference type="PROSITE" id="PS51745">
    <property type="entry name" value="PB1"/>
    <property type="match status" value="1"/>
</dbReference>
<organism evidence="11 12">
    <name type="scientific">Lactuca virosa</name>
    <dbReference type="NCBI Taxonomy" id="75947"/>
    <lineage>
        <taxon>Eukaryota</taxon>
        <taxon>Viridiplantae</taxon>
        <taxon>Streptophyta</taxon>
        <taxon>Embryophyta</taxon>
        <taxon>Tracheophyta</taxon>
        <taxon>Spermatophyta</taxon>
        <taxon>Magnoliopsida</taxon>
        <taxon>eudicotyledons</taxon>
        <taxon>Gunneridae</taxon>
        <taxon>Pentapetalae</taxon>
        <taxon>asterids</taxon>
        <taxon>campanulids</taxon>
        <taxon>Asterales</taxon>
        <taxon>Asteraceae</taxon>
        <taxon>Cichorioideae</taxon>
        <taxon>Cichorieae</taxon>
        <taxon>Lactucinae</taxon>
        <taxon>Lactuca</taxon>
    </lineage>
</organism>
<dbReference type="PANTHER" id="PTHR31734:SF184">
    <property type="entry name" value="AUXIN-RESPONSIVE PROTEIN"/>
    <property type="match status" value="1"/>
</dbReference>
<evidence type="ECO:0000256" key="6">
    <source>
        <dbReference type="ARBA" id="ARBA00023242"/>
    </source>
</evidence>
<evidence type="ECO:0000256" key="4">
    <source>
        <dbReference type="ARBA" id="ARBA00023015"/>
    </source>
</evidence>
<reference evidence="11 12" key="1">
    <citation type="submission" date="2022-01" db="EMBL/GenBank/DDBJ databases">
        <authorList>
            <person name="Xiong W."/>
            <person name="Schranz E."/>
        </authorList>
    </citation>
    <scope>NUCLEOTIDE SEQUENCE [LARGE SCALE GENOMIC DNA]</scope>
</reference>
<proteinExistence type="inferred from homology"/>
<evidence type="ECO:0000256" key="5">
    <source>
        <dbReference type="ARBA" id="ARBA00023163"/>
    </source>
</evidence>
<feature type="region of interest" description="Disordered" evidence="9">
    <location>
        <begin position="1"/>
        <end position="29"/>
    </location>
</feature>
<sequence length="373" mass="40196">MDVTLGLLGNSPAVDDGGGGGVPSGGSTTARSILTVSKEDNKNNMVTMSVEVTSSYPVVDENLDDLELGLGLSIGIGGGLKSKAVVAGPCWNQYARILTAKDFPSLVSKPNSSSSSSSVNIPNSSTSGSKRTAADSVSPPNGTSVVGWPPVSRAHRIPSLANNSKSQTEELNSIPEQNKNKNTTNRIKDYSTERNGISYKKYRSVKVNMDGTLIGRKVDLNAHTSYEALAQTLEEMFWGRRSSTEAGGSSRLLDGTSEFVLTYEDKDGDCMLVGDVPWQMFLSSVKRLRIMKNSESTSISDFRAAFSSPVRVCFLRIVPVTEDRLKRRRPADRRRPSSLATPFVSSQQLSQHFLCPKVQNQKSITGCGDGGKM</sequence>
<dbReference type="InterPro" id="IPR003311">
    <property type="entry name" value="AUX_IAA"/>
</dbReference>
<name>A0AAU9PAP0_9ASTR</name>
<feature type="region of interest" description="Disordered" evidence="9">
    <location>
        <begin position="106"/>
        <end position="192"/>
    </location>
</feature>
<evidence type="ECO:0000313" key="11">
    <source>
        <dbReference type="EMBL" id="CAH1447239.1"/>
    </source>
</evidence>